<dbReference type="InterPro" id="IPR000008">
    <property type="entry name" value="C2_dom"/>
</dbReference>
<evidence type="ECO:0000313" key="3">
    <source>
        <dbReference type="EMBL" id="CAD7243130.1"/>
    </source>
</evidence>
<feature type="region of interest" description="Disordered" evidence="1">
    <location>
        <begin position="188"/>
        <end position="222"/>
    </location>
</feature>
<accession>A0A7R8X3J0</accession>
<dbReference type="Gene3D" id="2.60.40.150">
    <property type="entry name" value="C2 domain"/>
    <property type="match status" value="1"/>
</dbReference>
<protein>
    <recommendedName>
        <fullName evidence="2">C2 domain-containing protein</fullName>
    </recommendedName>
</protein>
<gene>
    <name evidence="3" type="ORF">DSTB1V02_LOCUS3064</name>
</gene>
<dbReference type="InterPro" id="IPR035892">
    <property type="entry name" value="C2_domain_sf"/>
</dbReference>
<dbReference type="Pfam" id="PF00168">
    <property type="entry name" value="C2"/>
    <property type="match status" value="1"/>
</dbReference>
<keyword evidence="4" id="KW-1185">Reference proteome</keyword>
<dbReference type="SUPFAM" id="SSF49562">
    <property type="entry name" value="C2 domain (Calcium/lipid-binding domain, CaLB)"/>
    <property type="match status" value="1"/>
</dbReference>
<dbReference type="OrthoDB" id="6418054at2759"/>
<feature type="compositionally biased region" description="Basic and acidic residues" evidence="1">
    <location>
        <begin position="9"/>
        <end position="20"/>
    </location>
</feature>
<dbReference type="PANTHER" id="PTHR10024">
    <property type="entry name" value="SYNAPTOTAGMIN"/>
    <property type="match status" value="1"/>
</dbReference>
<name>A0A7R8X3J0_9CRUS</name>
<evidence type="ECO:0000313" key="4">
    <source>
        <dbReference type="Proteomes" id="UP000677054"/>
    </source>
</evidence>
<evidence type="ECO:0000256" key="1">
    <source>
        <dbReference type="SAM" id="MobiDB-lite"/>
    </source>
</evidence>
<dbReference type="EMBL" id="LR899888">
    <property type="protein sequence ID" value="CAD7243130.1"/>
    <property type="molecule type" value="Genomic_DNA"/>
</dbReference>
<sequence>MLSKGQEGTFHDQGERGGEIRLKVVSGSQTVPEERRRTPDTLAVGFSFQKEAKIESKLRLPSSPPRQSVDLQSFSRFGVLVSGEMEPYRPDVAKERTRIGSEPCSRDHSSRKFSRILSALTAASAHELAGSENRNAVSQIDLLTFQATEFNGIPVRYSFPHPNALLADRNLNICRTLQKDRWKSVTDVGATVRAEEAKSESGRKEKDETRQETRERKSSEVQSGSKCIIETPCFGIVKCKAFSFDAVNPDRKTLLVSVFEAGIEGKHDAIGSGHHTFGQGIWPDDGQHLSLPILPYRMTMTEGRGVILLSLSYQPSRNRLSVVVVRARELRLPPTRLSKSHDIYTKVELYCKGERVEKKKSRPVRGEPDWNESFQFYIPLGLIDHSRIVACVKVHAVLKRDPLLGCAAVGPLHFDMNGSLTHWGKAMASPAIVTRWHHLYL</sequence>
<feature type="compositionally biased region" description="Basic and acidic residues" evidence="1">
    <location>
        <begin position="193"/>
        <end position="219"/>
    </location>
</feature>
<dbReference type="SMART" id="SM00239">
    <property type="entry name" value="C2"/>
    <property type="match status" value="1"/>
</dbReference>
<feature type="domain" description="C2" evidence="2">
    <location>
        <begin position="303"/>
        <end position="424"/>
    </location>
</feature>
<dbReference type="AlphaFoldDB" id="A0A7R8X3J0"/>
<feature type="region of interest" description="Disordered" evidence="1">
    <location>
        <begin position="1"/>
        <end position="20"/>
    </location>
</feature>
<dbReference type="Proteomes" id="UP000677054">
    <property type="component" value="Unassembled WGS sequence"/>
</dbReference>
<evidence type="ECO:0000259" key="2">
    <source>
        <dbReference type="PROSITE" id="PS50004"/>
    </source>
</evidence>
<reference evidence="3" key="1">
    <citation type="submission" date="2020-11" db="EMBL/GenBank/DDBJ databases">
        <authorList>
            <person name="Tran Van P."/>
        </authorList>
    </citation>
    <scope>NUCLEOTIDE SEQUENCE</scope>
</reference>
<dbReference type="PROSITE" id="PS50004">
    <property type="entry name" value="C2"/>
    <property type="match status" value="1"/>
</dbReference>
<dbReference type="EMBL" id="CAJPEV010000371">
    <property type="protein sequence ID" value="CAG0884579.1"/>
    <property type="molecule type" value="Genomic_DNA"/>
</dbReference>
<proteinExistence type="predicted"/>
<dbReference type="CDD" id="cd00276">
    <property type="entry name" value="C2B_Synaptotagmin"/>
    <property type="match status" value="1"/>
</dbReference>
<organism evidence="3">
    <name type="scientific">Darwinula stevensoni</name>
    <dbReference type="NCBI Taxonomy" id="69355"/>
    <lineage>
        <taxon>Eukaryota</taxon>
        <taxon>Metazoa</taxon>
        <taxon>Ecdysozoa</taxon>
        <taxon>Arthropoda</taxon>
        <taxon>Crustacea</taxon>
        <taxon>Oligostraca</taxon>
        <taxon>Ostracoda</taxon>
        <taxon>Podocopa</taxon>
        <taxon>Podocopida</taxon>
        <taxon>Darwinulocopina</taxon>
        <taxon>Darwinuloidea</taxon>
        <taxon>Darwinulidae</taxon>
        <taxon>Darwinula</taxon>
    </lineage>
</organism>